<dbReference type="InterPro" id="IPR014721">
    <property type="entry name" value="Ribsml_uS5_D2-typ_fold_subgr"/>
</dbReference>
<dbReference type="STRING" id="294750.A0A095CJ34"/>
<dbReference type="GO" id="GO:0006298">
    <property type="term" value="P:mismatch repair"/>
    <property type="evidence" value="ECO:0007669"/>
    <property type="project" value="InterPro"/>
</dbReference>
<dbReference type="VEuPathDB" id="FungiDB:CNBG_5222"/>
<evidence type="ECO:0000259" key="7">
    <source>
        <dbReference type="SMART" id="SM01340"/>
    </source>
</evidence>
<gene>
    <name evidence="8" type="ORF">CNBG_5222</name>
</gene>
<organism evidence="8 9">
    <name type="scientific">Cryptococcus deuterogattii (strain R265)</name>
    <name type="common">Cryptococcus gattii VGII (strain R265)</name>
    <dbReference type="NCBI Taxonomy" id="294750"/>
    <lineage>
        <taxon>Eukaryota</taxon>
        <taxon>Fungi</taxon>
        <taxon>Dikarya</taxon>
        <taxon>Basidiomycota</taxon>
        <taxon>Agaricomycotina</taxon>
        <taxon>Tremellomycetes</taxon>
        <taxon>Tremellales</taxon>
        <taxon>Cryptococcaceae</taxon>
        <taxon>Cryptococcus</taxon>
        <taxon>Cryptococcus gattii species complex</taxon>
    </lineage>
</organism>
<dbReference type="SUPFAM" id="SSF55874">
    <property type="entry name" value="ATPase domain of HSP90 chaperone/DNA topoisomerase II/histidine kinase"/>
    <property type="match status" value="1"/>
</dbReference>
<dbReference type="PANTHER" id="PTHR10073">
    <property type="entry name" value="DNA MISMATCH REPAIR PROTEIN MLH, PMS, MUTL"/>
    <property type="match status" value="1"/>
</dbReference>
<protein>
    <submittedName>
        <fullName evidence="8">DNA mismatch repair protein MLH1</fullName>
    </submittedName>
</protein>
<comment type="similarity">
    <text evidence="2">Belongs to the DNA mismatch repair MutL/HexB family.</text>
</comment>
<accession>A0A095CJ34</accession>
<dbReference type="GeneID" id="88181381"/>
<dbReference type="GO" id="GO:0140664">
    <property type="term" value="F:ATP-dependent DNA damage sensor activity"/>
    <property type="evidence" value="ECO:0007669"/>
    <property type="project" value="InterPro"/>
</dbReference>
<dbReference type="SMART" id="SM01340">
    <property type="entry name" value="DNA_mis_repair"/>
    <property type="match status" value="1"/>
</dbReference>
<dbReference type="FunFam" id="3.30.230.10:FF:000014">
    <property type="entry name" value="DNA mismatch repair protein Mlh1"/>
    <property type="match status" value="1"/>
</dbReference>
<evidence type="ECO:0000313" key="8">
    <source>
        <dbReference type="EMBL" id="KGB79384.1"/>
    </source>
</evidence>
<proteinExistence type="inferred from homology"/>
<dbReference type="SUPFAM" id="SSF54211">
    <property type="entry name" value="Ribosomal protein S5 domain 2-like"/>
    <property type="match status" value="1"/>
</dbReference>
<evidence type="ECO:0000256" key="5">
    <source>
        <dbReference type="ARBA" id="ARBA00023242"/>
    </source>
</evidence>
<dbReference type="InterPro" id="IPR036890">
    <property type="entry name" value="HATPase_C_sf"/>
</dbReference>
<dbReference type="FunFam" id="3.30.565.10:FF:000033">
    <property type="entry name" value="DNA mismatch repair protein Mlh1"/>
    <property type="match status" value="1"/>
</dbReference>
<dbReference type="Pfam" id="PF01119">
    <property type="entry name" value="DNA_mis_repair"/>
    <property type="match status" value="1"/>
</dbReference>
<dbReference type="Pfam" id="PF13589">
    <property type="entry name" value="HATPase_c_3"/>
    <property type="match status" value="1"/>
</dbReference>
<dbReference type="InterPro" id="IPR032189">
    <property type="entry name" value="Mlh1_C"/>
</dbReference>
<name>A0A095CJ34_CRYD2</name>
<reference evidence="8 9" key="2">
    <citation type="journal article" date="2018" name="Proc. Natl. Acad. Sci.">
        <title>RNAi is a critical determinant of centromere evolution in closely related fungi.</title>
        <authorList>
            <person name="Yadav V."/>
            <person name="Sun S."/>
            <person name="Billmyre R.B."/>
            <person name="Thimmappa B.C."/>
            <person name="Shea T."/>
            <person name="Lintner R."/>
            <person name="Bakkeren G."/>
            <person name="Cuomo C.A."/>
            <person name="Heitman J."/>
            <person name="Sanyal K."/>
        </authorList>
    </citation>
    <scope>NUCLEOTIDE SEQUENCE [LARGE SCALE GENOMIC DNA]</scope>
    <source>
        <strain evidence="8 9">R265</strain>
    </source>
</reference>
<keyword evidence="3" id="KW-0227">DNA damage</keyword>
<dbReference type="Gene3D" id="3.30.230.10">
    <property type="match status" value="1"/>
</dbReference>
<sequence>MPPTQHAMSEDSMDIDLQPEVEEIEPEGPKPIRKLTKDVINQIAAAEIIHRPSNAIKELLENSLDAGSTSIKISVKDGGLKLLQITDNGHGINKDDLPLLCERYATSKLQKFEDLQSLGTYGFRGEALASISYCSHVEVVTKTKNEGCGWKAHYQDGSLIPVKPGGTSDPKPAAANDGTVITAADLFYNMPLRKRAFKSTSEEYNRIIDVVTKYAIHNPHVAWVCKKAGTALPDVVTQVGSNTKANIAALYTSALANELLEIPDTELQPARLGAKLTGWVSNANSSWSKKGGWLLFINNRLVDSNKMKKAIEGHYTSYLPKGASPWVYLSLQIDPAKIDVNVHPTKSEVRFLNEDEIVDAVIQAVQTALEGANLSRSFTVQTLLPGAPTPLGKRESSNSVIASASFSTRKAAPNYKVRMDPSNRTLDSMFTVIDPSQLSGFVEDEESQEQERPSKRRNVDQESQGDEPVMLDDDEEDNEGQAEEGERERVFVDEEESAKGKAKEIEESLCHFTSIQSLRRAVKRDGSAELNEIFRRHAFVGVVDRYQCLSLIQHSTKLFLVNHGALGDEHFYQLGLRQFGAFNRIRLDPAPQLKELLTLAAQDEVGLLEAGLEVESVVDYIASLLRDRREMLDEYFSLLITEDGQVENLPMLLKGYTPNLDRLPHFLLCLGTQVDWDNEKGCFQTFLRELAFFYSPRPFEDQPPPRTKDENMNEDEVEGIEPTPEEIQHQLWQLEHVLFPSFRRYAVWPKSCMAHVNQLADLPDLFRIFERC</sequence>
<dbReference type="OrthoDB" id="10263226at2759"/>
<feature type="compositionally biased region" description="Acidic residues" evidence="6">
    <location>
        <begin position="463"/>
        <end position="483"/>
    </location>
</feature>
<dbReference type="InterPro" id="IPR038973">
    <property type="entry name" value="MutL/Mlh/Pms-like"/>
</dbReference>
<dbReference type="CDD" id="cd03483">
    <property type="entry name" value="MutL_Trans_MLH1"/>
    <property type="match status" value="1"/>
</dbReference>
<evidence type="ECO:0000256" key="4">
    <source>
        <dbReference type="ARBA" id="ARBA00023204"/>
    </source>
</evidence>
<keyword evidence="4" id="KW-0234">DNA repair</keyword>
<dbReference type="GO" id="GO:0005524">
    <property type="term" value="F:ATP binding"/>
    <property type="evidence" value="ECO:0007669"/>
    <property type="project" value="InterPro"/>
</dbReference>
<evidence type="ECO:0000256" key="1">
    <source>
        <dbReference type="ARBA" id="ARBA00004123"/>
    </source>
</evidence>
<feature type="region of interest" description="Disordered" evidence="6">
    <location>
        <begin position="437"/>
        <end position="503"/>
    </location>
</feature>
<dbReference type="EMBL" id="CP025764">
    <property type="protein sequence ID" value="KGB79384.1"/>
    <property type="molecule type" value="Genomic_DNA"/>
</dbReference>
<dbReference type="Proteomes" id="UP000029445">
    <property type="component" value="Chromosome 6"/>
</dbReference>
<dbReference type="PANTHER" id="PTHR10073:SF12">
    <property type="entry name" value="DNA MISMATCH REPAIR PROTEIN MLH1"/>
    <property type="match status" value="1"/>
</dbReference>
<keyword evidence="5" id="KW-0539">Nucleus</keyword>
<dbReference type="InterPro" id="IPR013507">
    <property type="entry name" value="DNA_mismatch_S5_2-like"/>
</dbReference>
<evidence type="ECO:0000256" key="6">
    <source>
        <dbReference type="SAM" id="MobiDB-lite"/>
    </source>
</evidence>
<dbReference type="RefSeq" id="XP_062885061.1">
    <property type="nucleotide sequence ID" value="XM_063029106.1"/>
</dbReference>
<feature type="domain" description="DNA mismatch repair protein S5" evidence="7">
    <location>
        <begin position="247"/>
        <end position="370"/>
    </location>
</feature>
<dbReference type="InterPro" id="IPR014762">
    <property type="entry name" value="DNA_mismatch_repair_CS"/>
</dbReference>
<dbReference type="KEGG" id="cdeu:CNBG_5222"/>
<dbReference type="PROSITE" id="PS00058">
    <property type="entry name" value="DNA_MISMATCH_REPAIR_1"/>
    <property type="match status" value="1"/>
</dbReference>
<dbReference type="InterPro" id="IPR020568">
    <property type="entry name" value="Ribosomal_Su5_D2-typ_SF"/>
</dbReference>
<dbReference type="OMA" id="ANYHVKK"/>
<dbReference type="GO" id="GO:0030983">
    <property type="term" value="F:mismatched DNA binding"/>
    <property type="evidence" value="ECO:0007669"/>
    <property type="project" value="InterPro"/>
</dbReference>
<evidence type="ECO:0000313" key="9">
    <source>
        <dbReference type="Proteomes" id="UP000029445"/>
    </source>
</evidence>
<dbReference type="Gene3D" id="3.30.565.10">
    <property type="entry name" value="Histidine kinase-like ATPase, C-terminal domain"/>
    <property type="match status" value="1"/>
</dbReference>
<dbReference type="InterPro" id="IPR002099">
    <property type="entry name" value="MutL/Mlh/PMS"/>
</dbReference>
<dbReference type="HOGENOM" id="CLU_004131_2_0_1"/>
<dbReference type="GO" id="GO:0032389">
    <property type="term" value="C:MutLalpha complex"/>
    <property type="evidence" value="ECO:0007669"/>
    <property type="project" value="TreeGrafter"/>
</dbReference>
<evidence type="ECO:0000256" key="3">
    <source>
        <dbReference type="ARBA" id="ARBA00022763"/>
    </source>
</evidence>
<dbReference type="NCBIfam" id="TIGR00585">
    <property type="entry name" value="mutl"/>
    <property type="match status" value="1"/>
</dbReference>
<feature type="compositionally biased region" description="Basic and acidic residues" evidence="6">
    <location>
        <begin position="449"/>
        <end position="460"/>
    </location>
</feature>
<feature type="compositionally biased region" description="Basic and acidic residues" evidence="6">
    <location>
        <begin position="484"/>
        <end position="503"/>
    </location>
</feature>
<evidence type="ECO:0000256" key="2">
    <source>
        <dbReference type="ARBA" id="ARBA00006082"/>
    </source>
</evidence>
<dbReference type="Pfam" id="PF16413">
    <property type="entry name" value="Mlh1_C"/>
    <property type="match status" value="1"/>
</dbReference>
<comment type="subcellular location">
    <subcellularLocation>
        <location evidence="1">Nucleus</location>
    </subcellularLocation>
</comment>
<keyword evidence="9" id="KW-1185">Reference proteome</keyword>
<dbReference type="AlphaFoldDB" id="A0A095CJ34"/>
<reference evidence="8 9" key="1">
    <citation type="journal article" date="2011" name="MBio">
        <title>Genome variation in Cryptococcus gattii, an emerging pathogen of immunocompetent hosts.</title>
        <authorList>
            <person name="D'Souza C.A."/>
            <person name="Kronstad J.W."/>
            <person name="Taylor G."/>
            <person name="Warren R."/>
            <person name="Yuen M."/>
            <person name="Hu G."/>
            <person name="Jung W.H."/>
            <person name="Sham A."/>
            <person name="Kidd S.E."/>
            <person name="Tangen K."/>
            <person name="Lee N."/>
            <person name="Zeilmaker T."/>
            <person name="Sawkins J."/>
            <person name="McVicker G."/>
            <person name="Shah S."/>
            <person name="Gnerre S."/>
            <person name="Griggs A."/>
            <person name="Zeng Q."/>
            <person name="Bartlett K."/>
            <person name="Li W."/>
            <person name="Wang X."/>
            <person name="Heitman J."/>
            <person name="Stajich J.E."/>
            <person name="Fraser J.A."/>
            <person name="Meyer W."/>
            <person name="Carter D."/>
            <person name="Schein J."/>
            <person name="Krzywinski M."/>
            <person name="Kwon-Chung K.J."/>
            <person name="Varma A."/>
            <person name="Wang J."/>
            <person name="Brunham R."/>
            <person name="Fyfe M."/>
            <person name="Ouellette B.F."/>
            <person name="Siddiqui A."/>
            <person name="Marra M."/>
            <person name="Jones S."/>
            <person name="Holt R."/>
            <person name="Birren B.W."/>
            <person name="Galagan J.E."/>
            <person name="Cuomo C.A."/>
        </authorList>
    </citation>
    <scope>NUCLEOTIDE SEQUENCE [LARGE SCALE GENOMIC DNA]</scope>
    <source>
        <strain evidence="8 9">R265</strain>
    </source>
</reference>
<dbReference type="GO" id="GO:0016887">
    <property type="term" value="F:ATP hydrolysis activity"/>
    <property type="evidence" value="ECO:0007669"/>
    <property type="project" value="InterPro"/>
</dbReference>
<dbReference type="GO" id="GO:0061982">
    <property type="term" value="P:meiosis I cell cycle process"/>
    <property type="evidence" value="ECO:0007669"/>
    <property type="project" value="UniProtKB-ARBA"/>
</dbReference>
<dbReference type="CDD" id="cd16926">
    <property type="entry name" value="HATPase_MutL-MLH-PMS-like"/>
    <property type="match status" value="1"/>
</dbReference>